<dbReference type="OrthoDB" id="9770329at2"/>
<dbReference type="GO" id="GO:0012505">
    <property type="term" value="C:endomembrane system"/>
    <property type="evidence" value="ECO:0007669"/>
    <property type="project" value="UniProtKB-SubCell"/>
</dbReference>
<keyword evidence="6 7" id="KW-0472">Membrane</keyword>
<dbReference type="EMBL" id="FWXJ01000011">
    <property type="protein sequence ID" value="SMC66753.1"/>
    <property type="molecule type" value="Genomic_DNA"/>
</dbReference>
<feature type="transmembrane region" description="Helical" evidence="7">
    <location>
        <begin position="89"/>
        <end position="109"/>
    </location>
</feature>
<evidence type="ECO:0000256" key="5">
    <source>
        <dbReference type="ARBA" id="ARBA00023098"/>
    </source>
</evidence>
<evidence type="ECO:0000256" key="7">
    <source>
        <dbReference type="SAM" id="Phobius"/>
    </source>
</evidence>
<dbReference type="InterPro" id="IPR051689">
    <property type="entry name" value="Sterol_desaturase/TMEM195"/>
</dbReference>
<gene>
    <name evidence="9" type="ORF">SAMN06296008_11126</name>
</gene>
<evidence type="ECO:0000256" key="1">
    <source>
        <dbReference type="ARBA" id="ARBA00004127"/>
    </source>
</evidence>
<dbReference type="GO" id="GO:0050479">
    <property type="term" value="F:glyceryl-ether monooxygenase activity"/>
    <property type="evidence" value="ECO:0007669"/>
    <property type="project" value="TreeGrafter"/>
</dbReference>
<organism evidence="9 10">
    <name type="scientific">Polynucleobacter kasalickyi</name>
    <dbReference type="NCBI Taxonomy" id="1938817"/>
    <lineage>
        <taxon>Bacteria</taxon>
        <taxon>Pseudomonadati</taxon>
        <taxon>Pseudomonadota</taxon>
        <taxon>Betaproteobacteria</taxon>
        <taxon>Burkholderiales</taxon>
        <taxon>Burkholderiaceae</taxon>
        <taxon>Polynucleobacter</taxon>
    </lineage>
</organism>
<proteinExistence type="predicted"/>
<evidence type="ECO:0000256" key="6">
    <source>
        <dbReference type="ARBA" id="ARBA00023136"/>
    </source>
</evidence>
<dbReference type="PANTHER" id="PTHR21624:SF1">
    <property type="entry name" value="ALKYLGLYCEROL MONOOXYGENASE"/>
    <property type="match status" value="1"/>
</dbReference>
<dbReference type="RefSeq" id="WP_084284290.1">
    <property type="nucleotide sequence ID" value="NZ_FWXJ01000011.1"/>
</dbReference>
<evidence type="ECO:0000256" key="3">
    <source>
        <dbReference type="ARBA" id="ARBA00022989"/>
    </source>
</evidence>
<dbReference type="GO" id="GO:0006643">
    <property type="term" value="P:membrane lipid metabolic process"/>
    <property type="evidence" value="ECO:0007669"/>
    <property type="project" value="TreeGrafter"/>
</dbReference>
<evidence type="ECO:0000313" key="9">
    <source>
        <dbReference type="EMBL" id="SMC66753.1"/>
    </source>
</evidence>
<comment type="subcellular location">
    <subcellularLocation>
        <location evidence="1">Endomembrane system</location>
        <topology evidence="1">Multi-pass membrane protein</topology>
    </subcellularLocation>
</comment>
<evidence type="ECO:0000313" key="10">
    <source>
        <dbReference type="Proteomes" id="UP000192708"/>
    </source>
</evidence>
<feature type="transmembrane region" description="Helical" evidence="7">
    <location>
        <begin position="129"/>
        <end position="148"/>
    </location>
</feature>
<dbReference type="AlphaFoldDB" id="A0A1W2B1A9"/>
<feature type="transmembrane region" description="Helical" evidence="7">
    <location>
        <begin position="39"/>
        <end position="57"/>
    </location>
</feature>
<dbReference type="Proteomes" id="UP000192708">
    <property type="component" value="Unassembled WGS sequence"/>
</dbReference>
<reference evidence="9 10" key="1">
    <citation type="submission" date="2017-04" db="EMBL/GenBank/DDBJ databases">
        <authorList>
            <person name="Afonso C.L."/>
            <person name="Miller P.J."/>
            <person name="Scott M.A."/>
            <person name="Spackman E."/>
            <person name="Goraichik I."/>
            <person name="Dimitrov K.M."/>
            <person name="Suarez D.L."/>
            <person name="Swayne D.E."/>
        </authorList>
    </citation>
    <scope>NUCLEOTIDE SEQUENCE [LARGE SCALE GENOMIC DNA]</scope>
    <source>
        <strain evidence="9 10">VK13</strain>
    </source>
</reference>
<dbReference type="PANTHER" id="PTHR21624">
    <property type="entry name" value="STEROL DESATURASE-RELATED PROTEIN"/>
    <property type="match status" value="1"/>
</dbReference>
<keyword evidence="3 7" id="KW-1133">Transmembrane helix</keyword>
<dbReference type="GO" id="GO:0008610">
    <property type="term" value="P:lipid biosynthetic process"/>
    <property type="evidence" value="ECO:0007669"/>
    <property type="project" value="InterPro"/>
</dbReference>
<name>A0A1W2B1A9_9BURK</name>
<feature type="domain" description="Fatty acid hydroxylase" evidence="8">
    <location>
        <begin position="134"/>
        <end position="277"/>
    </location>
</feature>
<evidence type="ECO:0000256" key="4">
    <source>
        <dbReference type="ARBA" id="ARBA00023002"/>
    </source>
</evidence>
<evidence type="ECO:0000256" key="2">
    <source>
        <dbReference type="ARBA" id="ARBA00022692"/>
    </source>
</evidence>
<dbReference type="STRING" id="1938817.SAMN06296008_11126"/>
<protein>
    <submittedName>
        <fullName evidence="9">Fatty acid hydroxylase superfamily protein</fullName>
    </submittedName>
</protein>
<keyword evidence="5" id="KW-0443">Lipid metabolism</keyword>
<dbReference type="GO" id="GO:0016020">
    <property type="term" value="C:membrane"/>
    <property type="evidence" value="ECO:0007669"/>
    <property type="project" value="GOC"/>
</dbReference>
<dbReference type="GO" id="GO:0005506">
    <property type="term" value="F:iron ion binding"/>
    <property type="evidence" value="ECO:0007669"/>
    <property type="project" value="InterPro"/>
</dbReference>
<evidence type="ECO:0000259" key="8">
    <source>
        <dbReference type="Pfam" id="PF04116"/>
    </source>
</evidence>
<keyword evidence="2 7" id="KW-0812">Transmembrane</keyword>
<dbReference type="Pfam" id="PF04116">
    <property type="entry name" value="FA_hydroxylase"/>
    <property type="match status" value="1"/>
</dbReference>
<dbReference type="InterPro" id="IPR006694">
    <property type="entry name" value="Fatty_acid_hydroxylase"/>
</dbReference>
<sequence length="323" mass="38016">MMNFYDDLHEWLMQQIVAPLFFDLDLMNYIEESSLGLDWFMLGVIQLIIIAFIFRPLETKELKQSGMDGRGEIAIRSDIIYSFFHRLGLFRLFFFLTLEPIFIGFGSLLHDLRFQRLNLENLIPGISSLPLLSFLIYLIILDFVDYLYHRLSHRFNWWWQLHALHHSQRYLTTWSDNRNHLIDDLLKAVVFSSVALMIGIEPSQFVLLLALSHLIQSWQHGYFLSKFHFLKYLIVTPSFHRYHHAMRLGYELPGKPGVLGGCNFGVLFPWWDLLFQTAVFDSSYHPTGVDSIEPANNLLKQQLQFFQRSLHEIKKSLSQKGTL</sequence>
<accession>A0A1W2B1A9</accession>
<keyword evidence="4" id="KW-0560">Oxidoreductase</keyword>
<keyword evidence="10" id="KW-1185">Reference proteome</keyword>